<evidence type="ECO:0000256" key="1">
    <source>
        <dbReference type="SAM" id="MobiDB-lite"/>
    </source>
</evidence>
<keyword evidence="3" id="KW-1185">Reference proteome</keyword>
<gene>
    <name evidence="2" type="ORF">Pmani_027156</name>
</gene>
<feature type="region of interest" description="Disordered" evidence="1">
    <location>
        <begin position="27"/>
        <end position="68"/>
    </location>
</feature>
<accession>A0AAE1P4R3</accession>
<proteinExistence type="predicted"/>
<evidence type="ECO:0000313" key="2">
    <source>
        <dbReference type="EMBL" id="KAK4300652.1"/>
    </source>
</evidence>
<dbReference type="AlphaFoldDB" id="A0AAE1P4R3"/>
<sequence length="68" mass="7562">MLHNADHTYAWRGQDGEVIVDPVDVEVQTDPNDCNAPRKEASTLMNTTSQRTLSSESRTRGSFVKGLQ</sequence>
<protein>
    <submittedName>
        <fullName evidence="2">Uncharacterized protein</fullName>
    </submittedName>
</protein>
<reference evidence="2" key="1">
    <citation type="submission" date="2023-11" db="EMBL/GenBank/DDBJ databases">
        <title>Genome assemblies of two species of porcelain crab, Petrolisthes cinctipes and Petrolisthes manimaculis (Anomura: Porcellanidae).</title>
        <authorList>
            <person name="Angst P."/>
        </authorList>
    </citation>
    <scope>NUCLEOTIDE SEQUENCE</scope>
    <source>
        <strain evidence="2">PB745_02</strain>
        <tissue evidence="2">Gill</tissue>
    </source>
</reference>
<name>A0AAE1P4R3_9EUCA</name>
<organism evidence="2 3">
    <name type="scientific">Petrolisthes manimaculis</name>
    <dbReference type="NCBI Taxonomy" id="1843537"/>
    <lineage>
        <taxon>Eukaryota</taxon>
        <taxon>Metazoa</taxon>
        <taxon>Ecdysozoa</taxon>
        <taxon>Arthropoda</taxon>
        <taxon>Crustacea</taxon>
        <taxon>Multicrustacea</taxon>
        <taxon>Malacostraca</taxon>
        <taxon>Eumalacostraca</taxon>
        <taxon>Eucarida</taxon>
        <taxon>Decapoda</taxon>
        <taxon>Pleocyemata</taxon>
        <taxon>Anomura</taxon>
        <taxon>Galatheoidea</taxon>
        <taxon>Porcellanidae</taxon>
        <taxon>Petrolisthes</taxon>
    </lineage>
</organism>
<evidence type="ECO:0000313" key="3">
    <source>
        <dbReference type="Proteomes" id="UP001292094"/>
    </source>
</evidence>
<comment type="caution">
    <text evidence="2">The sequence shown here is derived from an EMBL/GenBank/DDBJ whole genome shotgun (WGS) entry which is preliminary data.</text>
</comment>
<dbReference type="Proteomes" id="UP001292094">
    <property type="component" value="Unassembled WGS sequence"/>
</dbReference>
<feature type="compositionally biased region" description="Polar residues" evidence="1">
    <location>
        <begin position="43"/>
        <end position="56"/>
    </location>
</feature>
<dbReference type="EMBL" id="JAWZYT010003013">
    <property type="protein sequence ID" value="KAK4300652.1"/>
    <property type="molecule type" value="Genomic_DNA"/>
</dbReference>